<organism evidence="2 4">
    <name type="scientific">Armillaria tabescens</name>
    <name type="common">Ringless honey mushroom</name>
    <name type="synonym">Agaricus tabescens</name>
    <dbReference type="NCBI Taxonomy" id="1929756"/>
    <lineage>
        <taxon>Eukaryota</taxon>
        <taxon>Fungi</taxon>
        <taxon>Dikarya</taxon>
        <taxon>Basidiomycota</taxon>
        <taxon>Agaricomycotina</taxon>
        <taxon>Agaricomycetes</taxon>
        <taxon>Agaricomycetidae</taxon>
        <taxon>Agaricales</taxon>
        <taxon>Marasmiineae</taxon>
        <taxon>Physalacriaceae</taxon>
        <taxon>Desarmillaria</taxon>
    </lineage>
</organism>
<dbReference type="EMBL" id="JAUEPS010000104">
    <property type="protein sequence ID" value="KAK0437771.1"/>
    <property type="molecule type" value="Genomic_DNA"/>
</dbReference>
<keyword evidence="1" id="KW-1133">Transmembrane helix</keyword>
<keyword evidence="1" id="KW-0812">Transmembrane</keyword>
<evidence type="ECO:0000256" key="1">
    <source>
        <dbReference type="SAM" id="Phobius"/>
    </source>
</evidence>
<keyword evidence="4" id="KW-1185">Reference proteome</keyword>
<keyword evidence="1" id="KW-0472">Membrane</keyword>
<evidence type="ECO:0000313" key="3">
    <source>
        <dbReference type="EMBL" id="KAK0443076.1"/>
    </source>
</evidence>
<dbReference type="EMBL" id="JAUEPS010000060">
    <property type="protein sequence ID" value="KAK0443076.1"/>
    <property type="molecule type" value="Genomic_DNA"/>
</dbReference>
<name>A0AA39J9M8_ARMTA</name>
<dbReference type="Proteomes" id="UP001175211">
    <property type="component" value="Unassembled WGS sequence"/>
</dbReference>
<accession>A0AA39J9M8</accession>
<proteinExistence type="predicted"/>
<gene>
    <name evidence="3" type="ORF">EV420DRAFT_1278061</name>
    <name evidence="2" type="ORF">EV420DRAFT_1280428</name>
</gene>
<sequence length="185" mass="20372">MTGLAGLSVGILVLVWSIGLSKGRSDPFLGIEIIWLGSISFAILEMLVGTIYLQRDGWIFLSDKVWGRAPQQRLGEQDPKLAKLITWGKRQLIPSWSFSDEKPSNGTLVDLNSRVMVKVLVTDIPNAMIILAIHGSGVTSMLVDRKEELHEFVRKVGMCNVPPYVLAQTVRSGTICVGIPSDKKK</sequence>
<comment type="caution">
    <text evidence="2">The sequence shown here is derived from an EMBL/GenBank/DDBJ whole genome shotgun (WGS) entry which is preliminary data.</text>
</comment>
<evidence type="ECO:0000313" key="2">
    <source>
        <dbReference type="EMBL" id="KAK0437771.1"/>
    </source>
</evidence>
<protein>
    <submittedName>
        <fullName evidence="2">Uncharacterized protein</fullName>
    </submittedName>
</protein>
<feature type="transmembrane region" description="Helical" evidence="1">
    <location>
        <begin position="33"/>
        <end position="53"/>
    </location>
</feature>
<dbReference type="GeneID" id="85351608"/>
<dbReference type="RefSeq" id="XP_060324570.1">
    <property type="nucleotide sequence ID" value="XM_060468060.1"/>
</dbReference>
<dbReference type="AlphaFoldDB" id="A0AA39J9M8"/>
<reference evidence="2" key="1">
    <citation type="submission" date="2023-06" db="EMBL/GenBank/DDBJ databases">
        <authorList>
            <consortium name="Lawrence Berkeley National Laboratory"/>
            <person name="Ahrendt S."/>
            <person name="Sahu N."/>
            <person name="Indic B."/>
            <person name="Wong-Bajracharya J."/>
            <person name="Merenyi Z."/>
            <person name="Ke H.-M."/>
            <person name="Monk M."/>
            <person name="Kocsube S."/>
            <person name="Drula E."/>
            <person name="Lipzen A."/>
            <person name="Balint B."/>
            <person name="Henrissat B."/>
            <person name="Andreopoulos B."/>
            <person name="Martin F.M."/>
            <person name="Harder C.B."/>
            <person name="Rigling D."/>
            <person name="Ford K.L."/>
            <person name="Foster G.D."/>
            <person name="Pangilinan J."/>
            <person name="Papanicolaou A."/>
            <person name="Barry K."/>
            <person name="LaButti K."/>
            <person name="Viragh M."/>
            <person name="Koriabine M."/>
            <person name="Yan M."/>
            <person name="Riley R."/>
            <person name="Champramary S."/>
            <person name="Plett K.L."/>
            <person name="Tsai I.J."/>
            <person name="Slot J."/>
            <person name="Sipos G."/>
            <person name="Plett J."/>
            <person name="Nagy L.G."/>
            <person name="Grigoriev I.V."/>
        </authorList>
    </citation>
    <scope>NUCLEOTIDE SEQUENCE</scope>
    <source>
        <strain evidence="2">CCBAS 213</strain>
    </source>
</reference>
<evidence type="ECO:0000313" key="4">
    <source>
        <dbReference type="Proteomes" id="UP001175211"/>
    </source>
</evidence>